<feature type="chain" id="PRO_5012296494" description="Parvulin-like PPIase" evidence="6">
    <location>
        <begin position="21"/>
        <end position="396"/>
    </location>
</feature>
<dbReference type="InterPro" id="IPR050280">
    <property type="entry name" value="OMP_Chaperone_SurA"/>
</dbReference>
<dbReference type="SUPFAM" id="SSF54534">
    <property type="entry name" value="FKBP-like"/>
    <property type="match status" value="1"/>
</dbReference>
<dbReference type="PANTHER" id="PTHR47637">
    <property type="entry name" value="CHAPERONE SURA"/>
    <property type="match status" value="1"/>
</dbReference>
<dbReference type="Pfam" id="PF00639">
    <property type="entry name" value="Rotamase"/>
    <property type="match status" value="1"/>
</dbReference>
<dbReference type="OrthoDB" id="9791746at2"/>
<dbReference type="PANTHER" id="PTHR47637:SF1">
    <property type="entry name" value="CHAPERONE SURA"/>
    <property type="match status" value="1"/>
</dbReference>
<evidence type="ECO:0000313" key="8">
    <source>
        <dbReference type="EMBL" id="SHG69714.1"/>
    </source>
</evidence>
<dbReference type="STRING" id="1508389.SAMN05444003_0531"/>
<evidence type="ECO:0000313" key="9">
    <source>
        <dbReference type="Proteomes" id="UP000184074"/>
    </source>
</evidence>
<evidence type="ECO:0000256" key="1">
    <source>
        <dbReference type="ARBA" id="ARBA00018370"/>
    </source>
</evidence>
<gene>
    <name evidence="8" type="ORF">SAMN05444003_0531</name>
</gene>
<evidence type="ECO:0000256" key="6">
    <source>
        <dbReference type="SAM" id="SignalP"/>
    </source>
</evidence>
<dbReference type="PROSITE" id="PS50198">
    <property type="entry name" value="PPIC_PPIASE_2"/>
    <property type="match status" value="1"/>
</dbReference>
<dbReference type="GO" id="GO:0003755">
    <property type="term" value="F:peptidyl-prolyl cis-trans isomerase activity"/>
    <property type="evidence" value="ECO:0007669"/>
    <property type="project" value="UniProtKB-KW"/>
</dbReference>
<dbReference type="Proteomes" id="UP000184074">
    <property type="component" value="Unassembled WGS sequence"/>
</dbReference>
<evidence type="ECO:0000256" key="3">
    <source>
        <dbReference type="ARBA" id="ARBA00030642"/>
    </source>
</evidence>
<dbReference type="AlphaFoldDB" id="A0A1M5LX86"/>
<dbReference type="InterPro" id="IPR046357">
    <property type="entry name" value="PPIase_dom_sf"/>
</dbReference>
<keyword evidence="2 6" id="KW-0732">Signal</keyword>
<keyword evidence="9" id="KW-1185">Reference proteome</keyword>
<reference evidence="8 9" key="1">
    <citation type="submission" date="2016-11" db="EMBL/GenBank/DDBJ databases">
        <authorList>
            <person name="Jaros S."/>
            <person name="Januszkiewicz K."/>
            <person name="Wedrychowicz H."/>
        </authorList>
    </citation>
    <scope>NUCLEOTIDE SEQUENCE [LARGE SCALE GENOMIC DNA]</scope>
    <source>
        <strain evidence="8 9">DSM 28715</strain>
    </source>
</reference>
<protein>
    <recommendedName>
        <fullName evidence="1">Parvulin-like PPIase</fullName>
    </recommendedName>
    <alternativeName>
        <fullName evidence="3">Peptidyl-prolyl cis-trans isomerase plp</fullName>
    </alternativeName>
    <alternativeName>
        <fullName evidence="4">Rotamase plp</fullName>
    </alternativeName>
</protein>
<dbReference type="EMBL" id="FQXB01000001">
    <property type="protein sequence ID" value="SHG69714.1"/>
    <property type="molecule type" value="Genomic_DNA"/>
</dbReference>
<feature type="domain" description="PpiC" evidence="7">
    <location>
        <begin position="161"/>
        <end position="257"/>
    </location>
</feature>
<dbReference type="SUPFAM" id="SSF109998">
    <property type="entry name" value="Triger factor/SurA peptide-binding domain-like"/>
    <property type="match status" value="1"/>
</dbReference>
<dbReference type="InterPro" id="IPR000297">
    <property type="entry name" value="PPIase_PpiC"/>
</dbReference>
<keyword evidence="5" id="KW-0697">Rotamase</keyword>
<evidence type="ECO:0000259" key="7">
    <source>
        <dbReference type="PROSITE" id="PS50198"/>
    </source>
</evidence>
<evidence type="ECO:0000256" key="5">
    <source>
        <dbReference type="PROSITE-ProRule" id="PRU00278"/>
    </source>
</evidence>
<accession>A0A1M5LX86</accession>
<dbReference type="Gene3D" id="1.10.4030.10">
    <property type="entry name" value="Porin chaperone SurA, peptide-binding domain"/>
    <property type="match status" value="1"/>
</dbReference>
<evidence type="ECO:0000256" key="2">
    <source>
        <dbReference type="ARBA" id="ARBA00022729"/>
    </source>
</evidence>
<dbReference type="InterPro" id="IPR027304">
    <property type="entry name" value="Trigger_fact/SurA_dom_sf"/>
</dbReference>
<organism evidence="8 9">
    <name type="scientific">Cognatiyoonia sediminum</name>
    <dbReference type="NCBI Taxonomy" id="1508389"/>
    <lineage>
        <taxon>Bacteria</taxon>
        <taxon>Pseudomonadati</taxon>
        <taxon>Pseudomonadota</taxon>
        <taxon>Alphaproteobacteria</taxon>
        <taxon>Rhodobacterales</taxon>
        <taxon>Paracoccaceae</taxon>
        <taxon>Cognatiyoonia</taxon>
    </lineage>
</organism>
<feature type="signal peptide" evidence="6">
    <location>
        <begin position="1"/>
        <end position="20"/>
    </location>
</feature>
<sequence>MRFRLVVTSLLFSCAATLAAAQGLFSPVITVDDKAITGYEIDQRIKLLEAFRTPGDLATLAREQLVEDRLKQTELERVGASISDEALQNELEQFAGRANLELEQFLNVLQQNGIAPETLSEFVTIGVIWRDYVRARFGSRVQITETDIDRAIGQVGDSGTGIEVLLSEIIIPAPPEREAEALSEAERISRLTSTSAFSAEAQRVSALPSRENGGRLGWLPIANYPTQIRNIILDLDNGEVTAPIPIPNGVALFQMRGVREVQRSRQTPNSIDFAAFYVGSAGEARAVAERVDTCDDLFGEAKGLPEEQLERDTLPVNEIPSDVALELARLDQDEVSTNLTRSNGQTTVVLMLCNRLYGEDETIDREAIRNQLRSQQLAGFADALLEDLRAAATIDG</sequence>
<name>A0A1M5LX86_9RHOB</name>
<evidence type="ECO:0000256" key="4">
    <source>
        <dbReference type="ARBA" id="ARBA00031484"/>
    </source>
</evidence>
<dbReference type="Gene3D" id="3.10.50.40">
    <property type="match status" value="1"/>
</dbReference>
<keyword evidence="5" id="KW-0413">Isomerase</keyword>
<proteinExistence type="predicted"/>